<proteinExistence type="inferred from homology"/>
<keyword evidence="2" id="KW-0520">NAD</keyword>
<dbReference type="GO" id="GO:0000271">
    <property type="term" value="P:polysaccharide biosynthetic process"/>
    <property type="evidence" value="ECO:0007669"/>
    <property type="project" value="InterPro"/>
</dbReference>
<comment type="similarity">
    <text evidence="3">Belongs to the UDP-glucose/GDP-mannose dehydrogenase family.</text>
</comment>
<dbReference type="PIRSF" id="PIRSF000124">
    <property type="entry name" value="UDPglc_GDPman_dh"/>
    <property type="match status" value="1"/>
</dbReference>
<dbReference type="InterPro" id="IPR001732">
    <property type="entry name" value="UDP-Glc/GDP-Man_DH_N"/>
</dbReference>
<dbReference type="NCBIfam" id="TIGR03026">
    <property type="entry name" value="NDP-sugDHase"/>
    <property type="match status" value="1"/>
</dbReference>
<dbReference type="SUPFAM" id="SSF52413">
    <property type="entry name" value="UDP-glucose/GDP-mannose dehydrogenase C-terminal domain"/>
    <property type="match status" value="1"/>
</dbReference>
<feature type="domain" description="UDP-glucose/GDP-mannose dehydrogenase C-terminal" evidence="5">
    <location>
        <begin position="333"/>
        <end position="431"/>
    </location>
</feature>
<keyword evidence="4" id="KW-0472">Membrane</keyword>
<dbReference type="Pfam" id="PF03721">
    <property type="entry name" value="UDPG_MGDP_dh_N"/>
    <property type="match status" value="1"/>
</dbReference>
<keyword evidence="4" id="KW-1133">Transmembrane helix</keyword>
<organism evidence="6 7">
    <name type="scientific">Desulfosudis oleivorans (strain DSM 6200 / JCM 39069 / Hxd3)</name>
    <name type="common">Desulfococcus oleovorans</name>
    <dbReference type="NCBI Taxonomy" id="96561"/>
    <lineage>
        <taxon>Bacteria</taxon>
        <taxon>Pseudomonadati</taxon>
        <taxon>Thermodesulfobacteriota</taxon>
        <taxon>Desulfobacteria</taxon>
        <taxon>Desulfobacterales</taxon>
        <taxon>Desulfosudaceae</taxon>
        <taxon>Desulfosudis</taxon>
    </lineage>
</organism>
<keyword evidence="7" id="KW-1185">Reference proteome</keyword>
<dbReference type="KEGG" id="dol:Dole_2167"/>
<name>A8ZUD9_DESOH</name>
<evidence type="ECO:0000313" key="7">
    <source>
        <dbReference type="Proteomes" id="UP000008561"/>
    </source>
</evidence>
<dbReference type="HOGENOM" id="CLU_023810_3_2_7"/>
<dbReference type="Gene3D" id="3.40.50.720">
    <property type="entry name" value="NAD(P)-binding Rossmann-like Domain"/>
    <property type="match status" value="2"/>
</dbReference>
<evidence type="ECO:0000256" key="4">
    <source>
        <dbReference type="SAM" id="Phobius"/>
    </source>
</evidence>
<protein>
    <submittedName>
        <fullName evidence="6">UDP-glucose/GDP-mannose dehydrogenase</fullName>
    </submittedName>
</protein>
<dbReference type="Pfam" id="PF03720">
    <property type="entry name" value="UDPG_MGDP_dh_C"/>
    <property type="match status" value="1"/>
</dbReference>
<dbReference type="InterPro" id="IPR036291">
    <property type="entry name" value="NAD(P)-bd_dom_sf"/>
</dbReference>
<dbReference type="STRING" id="96561.Dole_2167"/>
<accession>A8ZUD9</accession>
<dbReference type="eggNOG" id="COG0677">
    <property type="taxonomic scope" value="Bacteria"/>
</dbReference>
<dbReference type="InterPro" id="IPR008927">
    <property type="entry name" value="6-PGluconate_DH-like_C_sf"/>
</dbReference>
<keyword evidence="1" id="KW-0560">Oxidoreductase</keyword>
<evidence type="ECO:0000256" key="1">
    <source>
        <dbReference type="ARBA" id="ARBA00023002"/>
    </source>
</evidence>
<keyword evidence="4" id="KW-0812">Transmembrane</keyword>
<dbReference type="InterPro" id="IPR014026">
    <property type="entry name" value="UDP-Glc/GDP-Man_DH_dimer"/>
</dbReference>
<dbReference type="EMBL" id="CP000859">
    <property type="protein sequence ID" value="ABW67971.1"/>
    <property type="molecule type" value="Genomic_DNA"/>
</dbReference>
<feature type="transmembrane region" description="Helical" evidence="4">
    <location>
        <begin position="21"/>
        <end position="38"/>
    </location>
</feature>
<dbReference type="PANTHER" id="PTHR43491:SF1">
    <property type="entry name" value="UDP-N-ACETYL-D-MANNOSAMINE DEHYDROGENASE"/>
    <property type="match status" value="1"/>
</dbReference>
<dbReference type="InterPro" id="IPR036220">
    <property type="entry name" value="UDP-Glc/GDP-Man_DH_C_sf"/>
</dbReference>
<evidence type="ECO:0000256" key="3">
    <source>
        <dbReference type="PIRNR" id="PIRNR000124"/>
    </source>
</evidence>
<dbReference type="SMART" id="SM00984">
    <property type="entry name" value="UDPG_MGDP_dh_C"/>
    <property type="match status" value="1"/>
</dbReference>
<dbReference type="GO" id="GO:0051287">
    <property type="term" value="F:NAD binding"/>
    <property type="evidence" value="ECO:0007669"/>
    <property type="project" value="InterPro"/>
</dbReference>
<dbReference type="RefSeq" id="WP_012175583.1">
    <property type="nucleotide sequence ID" value="NC_009943.1"/>
</dbReference>
<evidence type="ECO:0000313" key="6">
    <source>
        <dbReference type="EMBL" id="ABW67971.1"/>
    </source>
</evidence>
<dbReference type="GO" id="GO:0016616">
    <property type="term" value="F:oxidoreductase activity, acting on the CH-OH group of donors, NAD or NADP as acceptor"/>
    <property type="evidence" value="ECO:0007669"/>
    <property type="project" value="InterPro"/>
</dbReference>
<reference evidence="6 7" key="1">
    <citation type="submission" date="2007-10" db="EMBL/GenBank/DDBJ databases">
        <title>Complete sequence of Desulfococcus oleovorans Hxd3.</title>
        <authorList>
            <consortium name="US DOE Joint Genome Institute"/>
            <person name="Copeland A."/>
            <person name="Lucas S."/>
            <person name="Lapidus A."/>
            <person name="Barry K."/>
            <person name="Glavina del Rio T."/>
            <person name="Dalin E."/>
            <person name="Tice H."/>
            <person name="Pitluck S."/>
            <person name="Kiss H."/>
            <person name="Brettin T."/>
            <person name="Bruce D."/>
            <person name="Detter J.C."/>
            <person name="Han C."/>
            <person name="Schmutz J."/>
            <person name="Larimer F."/>
            <person name="Land M."/>
            <person name="Hauser L."/>
            <person name="Kyrpides N."/>
            <person name="Kim E."/>
            <person name="Wawrik B."/>
            <person name="Richardson P."/>
        </authorList>
    </citation>
    <scope>NUCLEOTIDE SEQUENCE [LARGE SCALE GENOMIC DNA]</scope>
    <source>
        <strain evidence="7">DSM 6200 / JCM 39069 / Hxd3</strain>
    </source>
</reference>
<dbReference type="GO" id="GO:0016628">
    <property type="term" value="F:oxidoreductase activity, acting on the CH-CH group of donors, NAD or NADP as acceptor"/>
    <property type="evidence" value="ECO:0007669"/>
    <property type="project" value="InterPro"/>
</dbReference>
<sequence length="442" mass="48729">MTRSDRCAELIAKIEARTARIAVIGLGYVGLPLALTFAKKGFSVLGFDTDQEKCDHIANGRTYIRHIPLEPVKDLIGNKSFEATSDFSRLAEADCILICVPTPLTDKRVPDLSALVNTAQTIARFLRKGQLVVLESTTYPETTEEELLFRFASNTMKPGIDFFLAFSPEREDPGNKGFSVTNIPKIVGGITPACLEAADTLYSTITRTVPVSSARVAEFAKILENTFRSVNIALVNELKILAHRMNIDIFEVIEAAATKPFGFMPFYPGPGLGGHCIPIDPFYLTWKAKEYGFATKFIELAGEINTLMPDYVVTKTADALNRMGRCVRNSTILVLGVAYKKDVDDDRESPAYPIMKKLTDQGAAVSYNDPWIPRLRPTRKYDFTMASVPLAPETLAAADAVLILANHSDYDMQFIIRHARLVIDTRNATAGMKSDTCTIVPA</sequence>
<evidence type="ECO:0000259" key="5">
    <source>
        <dbReference type="SMART" id="SM00984"/>
    </source>
</evidence>
<dbReference type="PANTHER" id="PTHR43491">
    <property type="entry name" value="UDP-N-ACETYL-D-MANNOSAMINE DEHYDROGENASE"/>
    <property type="match status" value="1"/>
</dbReference>
<dbReference type="SUPFAM" id="SSF51735">
    <property type="entry name" value="NAD(P)-binding Rossmann-fold domains"/>
    <property type="match status" value="1"/>
</dbReference>
<dbReference type="SUPFAM" id="SSF48179">
    <property type="entry name" value="6-phosphogluconate dehydrogenase C-terminal domain-like"/>
    <property type="match status" value="1"/>
</dbReference>
<gene>
    <name evidence="6" type="ordered locus">Dole_2167</name>
</gene>
<dbReference type="PIRSF" id="PIRSF500136">
    <property type="entry name" value="UDP_ManNAc_DH"/>
    <property type="match status" value="1"/>
</dbReference>
<dbReference type="InterPro" id="IPR028359">
    <property type="entry name" value="UDP_ManNAc/GlcNAc_DH"/>
</dbReference>
<evidence type="ECO:0000256" key="2">
    <source>
        <dbReference type="ARBA" id="ARBA00023027"/>
    </source>
</evidence>
<dbReference type="AlphaFoldDB" id="A8ZUD9"/>
<dbReference type="InterPro" id="IPR014027">
    <property type="entry name" value="UDP-Glc/GDP-Man_DH_C"/>
</dbReference>
<dbReference type="OrthoDB" id="9803238at2"/>
<dbReference type="Proteomes" id="UP000008561">
    <property type="component" value="Chromosome"/>
</dbReference>
<dbReference type="Pfam" id="PF00984">
    <property type="entry name" value="UDPG_MGDP_dh"/>
    <property type="match status" value="1"/>
</dbReference>
<dbReference type="InterPro" id="IPR017476">
    <property type="entry name" value="UDP-Glc/GDP-Man"/>
</dbReference>